<dbReference type="Gene3D" id="6.10.250.1090">
    <property type="match status" value="1"/>
</dbReference>
<evidence type="ECO:0000256" key="1">
    <source>
        <dbReference type="ARBA" id="ARBA00003171"/>
    </source>
</evidence>
<comment type="similarity">
    <text evidence="3 6">Belongs to the NifD/NifK/NifE/NifN family.</text>
</comment>
<evidence type="ECO:0000256" key="5">
    <source>
        <dbReference type="ARBA" id="ARBA00023231"/>
    </source>
</evidence>
<evidence type="ECO:0000313" key="8">
    <source>
        <dbReference type="EMBL" id="BCO25813.1"/>
    </source>
</evidence>
<comment type="function">
    <text evidence="1">This protein may play a role in the biosynthesis of the prosthetic group of nitrogenase (FeMo cofactor).</text>
</comment>
<evidence type="ECO:0000256" key="6">
    <source>
        <dbReference type="RuleBase" id="RU004021"/>
    </source>
</evidence>
<feature type="domain" description="Nitrogenase/oxidoreductase component 1" evidence="7">
    <location>
        <begin position="19"/>
        <end position="424"/>
    </location>
</feature>
<dbReference type="Proteomes" id="UP000824366">
    <property type="component" value="Chromosome"/>
</dbReference>
<evidence type="ECO:0000256" key="2">
    <source>
        <dbReference type="ARBA" id="ARBA00005155"/>
    </source>
</evidence>
<dbReference type="InterPro" id="IPR005975">
    <property type="entry name" value="Nase_Mo-Fe_CF"/>
</dbReference>
<organism evidence="8 9">
    <name type="scientific">Rhodoferax lithotrophicus</name>
    <dbReference type="NCBI Taxonomy" id="2798804"/>
    <lineage>
        <taxon>Bacteria</taxon>
        <taxon>Pseudomonadati</taxon>
        <taxon>Pseudomonadota</taxon>
        <taxon>Betaproteobacteria</taxon>
        <taxon>Burkholderiales</taxon>
        <taxon>Comamonadaceae</taxon>
        <taxon>Rhodoferax</taxon>
    </lineage>
</organism>
<reference evidence="8 9" key="1">
    <citation type="journal article" date="2021" name="Microbiol. Spectr.">
        <title>A Single Bacterium Capable of Oxidation and Reduction of Iron at Circumneutral pH.</title>
        <authorList>
            <person name="Kato S."/>
            <person name="Ohkuma M."/>
        </authorList>
    </citation>
    <scope>NUCLEOTIDE SEQUENCE [LARGE SCALE GENOMIC DNA]</scope>
    <source>
        <strain evidence="8 9">MIZ03</strain>
    </source>
</reference>
<dbReference type="Pfam" id="PF00148">
    <property type="entry name" value="Oxidored_nitro"/>
    <property type="match status" value="1"/>
</dbReference>
<sequence length="455" mass="48817">MASVIESKKACAVNPLKMSQPLGATLAFLGLDACMPVMHGSQGCTSFGLVLLVRHFKEAIPLQTTAMNEVTSILGGYDNLEAALINIRSRAAPKVIAICSTGLTETKGDDVEGYLVTARKRKPELADTEIIYVSTPDYVGGFEDGYQHAISAIVRTLVKPLPVNPQQVTLLPGSYLSPADIDELREIIEAFGLSVIVLPDISGSLDGHIPPDWRGTTLGGTTLEQIRTAGASAYTLGVGEQTREGAQTLLDIAGTPFEIFERLTGLEVNDRLLQKLAQISGQAVPAKYRRQRSQLLDAMLDSHFYTGGIKVAIAAEPDLLLAVGSVLVDMGAELHCCVSTTKSAAHALLPAQQVILGDLEDLELGAADCDLLITHSHGRQAAQRLNKPLLRIGFPVFDRIGNAHRRMVGYRGTMDLVFEVANLMLDHVEHHHPGDWPLSPEALQAAASVATLETV</sequence>
<evidence type="ECO:0000259" key="7">
    <source>
        <dbReference type="Pfam" id="PF00148"/>
    </source>
</evidence>
<proteinExistence type="inferred from homology"/>
<dbReference type="NCBIfam" id="TIGR01285">
    <property type="entry name" value="nifN"/>
    <property type="match status" value="1"/>
</dbReference>
<evidence type="ECO:0000256" key="3">
    <source>
        <dbReference type="ARBA" id="ARBA00011002"/>
    </source>
</evidence>
<keyword evidence="5 6" id="KW-0535">Nitrogen fixation</keyword>
<protein>
    <recommendedName>
        <fullName evidence="4">Nitrogenase iron-molybdenum cofactor biosynthesis protein NifN</fullName>
    </recommendedName>
</protein>
<evidence type="ECO:0000313" key="9">
    <source>
        <dbReference type="Proteomes" id="UP000824366"/>
    </source>
</evidence>
<dbReference type="PANTHER" id="PTHR33712:SF7">
    <property type="entry name" value="LIGHT-INDEPENDENT PROTOCHLOROPHYLLIDE REDUCTASE SUBUNIT B"/>
    <property type="match status" value="1"/>
</dbReference>
<dbReference type="InterPro" id="IPR000510">
    <property type="entry name" value="Nase/OxRdtase_comp1"/>
</dbReference>
<keyword evidence="9" id="KW-1185">Reference proteome</keyword>
<evidence type="ECO:0000256" key="4">
    <source>
        <dbReference type="ARBA" id="ARBA00013282"/>
    </source>
</evidence>
<dbReference type="CDD" id="cd01966">
    <property type="entry name" value="Nitrogenase_NifN_1"/>
    <property type="match status" value="1"/>
</dbReference>
<dbReference type="EMBL" id="AP024238">
    <property type="protein sequence ID" value="BCO25813.1"/>
    <property type="molecule type" value="Genomic_DNA"/>
</dbReference>
<dbReference type="Gene3D" id="3.40.50.1980">
    <property type="entry name" value="Nitrogenase molybdenum iron protein domain"/>
    <property type="match status" value="3"/>
</dbReference>
<dbReference type="InterPro" id="IPR000318">
    <property type="entry name" value="Nase_comp1_CS"/>
</dbReference>
<dbReference type="SUPFAM" id="SSF53807">
    <property type="entry name" value="Helical backbone' metal receptor"/>
    <property type="match status" value="1"/>
</dbReference>
<gene>
    <name evidence="8" type="ORF">MIZ03_0692</name>
</gene>
<dbReference type="RefSeq" id="WP_223908163.1">
    <property type="nucleotide sequence ID" value="NZ_AP024238.1"/>
</dbReference>
<dbReference type="PANTHER" id="PTHR33712">
    <property type="entry name" value="LIGHT-INDEPENDENT PROTOCHLOROPHYLLIDE REDUCTASE SUBUNIT B"/>
    <property type="match status" value="1"/>
</dbReference>
<dbReference type="InterPro" id="IPR050152">
    <property type="entry name" value="ChlB/BchB/BchZ"/>
</dbReference>
<comment type="pathway">
    <text evidence="2">Cofactor biosynthesis; Fe-Mo cofactor biosynthesis.</text>
</comment>
<accession>A0ABN6D2V0</accession>
<dbReference type="PROSITE" id="PS00699">
    <property type="entry name" value="NITROGENASE_1_1"/>
    <property type="match status" value="1"/>
</dbReference>
<name>A0ABN6D2V0_9BURK</name>